<dbReference type="AlphaFoldDB" id="A0A443STD4"/>
<keyword evidence="3" id="KW-1185">Reference proteome</keyword>
<reference evidence="2 3" key="1">
    <citation type="journal article" date="2018" name="Gigascience">
        <title>Genomes of trombidid mites reveal novel predicted allergens and laterally-transferred genes associated with secondary metabolism.</title>
        <authorList>
            <person name="Dong X."/>
            <person name="Chaisiri K."/>
            <person name="Xia D."/>
            <person name="Armstrong S.D."/>
            <person name="Fang Y."/>
            <person name="Donnelly M.J."/>
            <person name="Kadowaki T."/>
            <person name="McGarry J.W."/>
            <person name="Darby A.C."/>
            <person name="Makepeace B.L."/>
        </authorList>
    </citation>
    <scope>NUCLEOTIDE SEQUENCE [LARGE SCALE GENOMIC DNA]</scope>
    <source>
        <strain evidence="2">UoL-UT</strain>
    </source>
</reference>
<dbReference type="EMBL" id="NCKV01000377">
    <property type="protein sequence ID" value="RWS30787.1"/>
    <property type="molecule type" value="Genomic_DNA"/>
</dbReference>
<gene>
    <name evidence="2" type="ORF">B4U80_03836</name>
</gene>
<accession>A0A443STD4</accession>
<feature type="region of interest" description="Disordered" evidence="1">
    <location>
        <begin position="1"/>
        <end position="49"/>
    </location>
</feature>
<evidence type="ECO:0000256" key="1">
    <source>
        <dbReference type="SAM" id="MobiDB-lite"/>
    </source>
</evidence>
<protein>
    <submittedName>
        <fullName evidence="2">Uncharacterized protein</fullName>
    </submittedName>
</protein>
<organism evidence="2 3">
    <name type="scientific">Leptotrombidium deliense</name>
    <dbReference type="NCBI Taxonomy" id="299467"/>
    <lineage>
        <taxon>Eukaryota</taxon>
        <taxon>Metazoa</taxon>
        <taxon>Ecdysozoa</taxon>
        <taxon>Arthropoda</taxon>
        <taxon>Chelicerata</taxon>
        <taxon>Arachnida</taxon>
        <taxon>Acari</taxon>
        <taxon>Acariformes</taxon>
        <taxon>Trombidiformes</taxon>
        <taxon>Prostigmata</taxon>
        <taxon>Anystina</taxon>
        <taxon>Parasitengona</taxon>
        <taxon>Trombiculoidea</taxon>
        <taxon>Trombiculidae</taxon>
        <taxon>Leptotrombidium</taxon>
    </lineage>
</organism>
<comment type="caution">
    <text evidence="2">The sequence shown here is derived from an EMBL/GenBank/DDBJ whole genome shotgun (WGS) entry which is preliminary data.</text>
</comment>
<dbReference type="OrthoDB" id="10034042at2759"/>
<feature type="compositionally biased region" description="Low complexity" evidence="1">
    <location>
        <begin position="1"/>
        <end position="24"/>
    </location>
</feature>
<evidence type="ECO:0000313" key="3">
    <source>
        <dbReference type="Proteomes" id="UP000288716"/>
    </source>
</evidence>
<proteinExistence type="predicted"/>
<evidence type="ECO:0000313" key="2">
    <source>
        <dbReference type="EMBL" id="RWS30787.1"/>
    </source>
</evidence>
<dbReference type="Proteomes" id="UP000288716">
    <property type="component" value="Unassembled WGS sequence"/>
</dbReference>
<name>A0A443STD4_9ACAR</name>
<dbReference type="VEuPathDB" id="VectorBase:LDEU001253"/>
<sequence length="78" mass="8515">MDYESLSDCKSSSASGKSASAPTSPTESKDSEKSNNDPFDMSGSKGRRVKFPSDDVIVTNYFEAPNPWCPIVYVSLRD</sequence>